<keyword evidence="1" id="KW-0812">Transmembrane</keyword>
<evidence type="ECO:0000256" key="1">
    <source>
        <dbReference type="SAM" id="Phobius"/>
    </source>
</evidence>
<organism evidence="2">
    <name type="scientific">Lingula anatina</name>
    <name type="common">Brachiopod</name>
    <name type="synonym">Lingula unguis</name>
    <dbReference type="NCBI Taxonomy" id="7574"/>
    <lineage>
        <taxon>Eukaryota</taxon>
        <taxon>Metazoa</taxon>
        <taxon>Spiralia</taxon>
        <taxon>Lophotrochozoa</taxon>
        <taxon>Brachiopoda</taxon>
        <taxon>Linguliformea</taxon>
        <taxon>Lingulata</taxon>
        <taxon>Lingulida</taxon>
        <taxon>Linguloidea</taxon>
        <taxon>Lingulidae</taxon>
        <taxon>Lingula</taxon>
    </lineage>
</organism>
<sequence>MERSDLIYYSCIISYVISLVCCLWMISPNMLAEVFGDLFGVSQGHSSDWIMCPFLVSM</sequence>
<geneLocation type="mitochondrion" evidence="2"/>
<proteinExistence type="predicted"/>
<accession>Q5W908</accession>
<keyword evidence="1" id="KW-1133">Transmembrane helix</keyword>
<evidence type="ECO:0000313" key="2">
    <source>
        <dbReference type="EMBL" id="BAD69576.1"/>
    </source>
</evidence>
<keyword evidence="2" id="KW-0496">Mitochondrion</keyword>
<protein>
    <submittedName>
        <fullName evidence="2">ATP synthase subunit 8</fullName>
    </submittedName>
</protein>
<reference evidence="2" key="1">
    <citation type="journal article" date="2005" name="J. Mol. Evol.">
        <title>Novel repetitive structures, deviant protein-encoding sequences and unidentified ORFs in the mitochondrial genome of the brachiopod Lingula anatina.</title>
        <authorList>
            <person name="Endo K."/>
            <person name="Noguchi Y."/>
            <person name="Ueshima R."/>
            <person name="Jacobs H.T."/>
        </authorList>
    </citation>
    <scope>NUCLEOTIDE SEQUENCE</scope>
</reference>
<keyword evidence="1" id="KW-0472">Membrane</keyword>
<gene>
    <name evidence="2" type="primary">atp8</name>
</gene>
<dbReference type="AlphaFoldDB" id="Q5W908"/>
<name>Q5W908_LINAN</name>
<feature type="transmembrane region" description="Helical" evidence="1">
    <location>
        <begin position="6"/>
        <end position="26"/>
    </location>
</feature>
<dbReference type="EMBL" id="AB178773">
    <property type="protein sequence ID" value="BAD69576.1"/>
    <property type="molecule type" value="Genomic_DNA"/>
</dbReference>